<keyword evidence="1 2" id="KW-0238">DNA-binding</keyword>
<dbReference type="AlphaFoldDB" id="A0A2S9Y4H6"/>
<dbReference type="Pfam" id="PF00440">
    <property type="entry name" value="TetR_N"/>
    <property type="match status" value="1"/>
</dbReference>
<accession>A0A2S9Y4H6</accession>
<feature type="domain" description="HTH tetR-type" evidence="3">
    <location>
        <begin position="1"/>
        <end position="57"/>
    </location>
</feature>
<protein>
    <submittedName>
        <fullName evidence="4">Transcriptional regulator BetI</fullName>
    </submittedName>
</protein>
<dbReference type="SUPFAM" id="SSF46689">
    <property type="entry name" value="Homeodomain-like"/>
    <property type="match status" value="1"/>
</dbReference>
<dbReference type="InterPro" id="IPR009057">
    <property type="entry name" value="Homeodomain-like_sf"/>
</dbReference>
<evidence type="ECO:0000256" key="1">
    <source>
        <dbReference type="ARBA" id="ARBA00023125"/>
    </source>
</evidence>
<reference evidence="4 5" key="1">
    <citation type="submission" date="2018-03" db="EMBL/GenBank/DDBJ databases">
        <title>Draft Genome Sequences of the Obligatory Marine Myxobacteria Enhygromyxa salina SWB005.</title>
        <authorList>
            <person name="Poehlein A."/>
            <person name="Moghaddam J.A."/>
            <person name="Harms H."/>
            <person name="Alanjari M."/>
            <person name="Koenig G.M."/>
            <person name="Daniel R."/>
            <person name="Schaeberle T.F."/>
        </authorList>
    </citation>
    <scope>NUCLEOTIDE SEQUENCE [LARGE SCALE GENOMIC DNA]</scope>
    <source>
        <strain evidence="4 5">SWB005</strain>
    </source>
</reference>
<dbReference type="Proteomes" id="UP000237968">
    <property type="component" value="Unassembled WGS sequence"/>
</dbReference>
<organism evidence="4 5">
    <name type="scientific">Enhygromyxa salina</name>
    <dbReference type="NCBI Taxonomy" id="215803"/>
    <lineage>
        <taxon>Bacteria</taxon>
        <taxon>Pseudomonadati</taxon>
        <taxon>Myxococcota</taxon>
        <taxon>Polyangia</taxon>
        <taxon>Nannocystales</taxon>
        <taxon>Nannocystaceae</taxon>
        <taxon>Enhygromyxa</taxon>
    </lineage>
</organism>
<dbReference type="Gene3D" id="1.10.357.10">
    <property type="entry name" value="Tetracycline Repressor, domain 2"/>
    <property type="match status" value="1"/>
</dbReference>
<proteinExistence type="predicted"/>
<evidence type="ECO:0000313" key="5">
    <source>
        <dbReference type="Proteomes" id="UP000237968"/>
    </source>
</evidence>
<gene>
    <name evidence="4" type="ORF">ENSA5_28180</name>
</gene>
<evidence type="ECO:0000313" key="4">
    <source>
        <dbReference type="EMBL" id="PRQ00004.1"/>
    </source>
</evidence>
<dbReference type="GO" id="GO:0003677">
    <property type="term" value="F:DNA binding"/>
    <property type="evidence" value="ECO:0007669"/>
    <property type="project" value="UniProtKB-UniRule"/>
</dbReference>
<evidence type="ECO:0000259" key="3">
    <source>
        <dbReference type="PROSITE" id="PS50977"/>
    </source>
</evidence>
<name>A0A2S9Y4H6_9BACT</name>
<dbReference type="InterPro" id="IPR001647">
    <property type="entry name" value="HTH_TetR"/>
</dbReference>
<dbReference type="PROSITE" id="PS50977">
    <property type="entry name" value="HTH_TETR_2"/>
    <property type="match status" value="1"/>
</dbReference>
<feature type="DNA-binding region" description="H-T-H motif" evidence="2">
    <location>
        <begin position="20"/>
        <end position="39"/>
    </location>
</feature>
<comment type="caution">
    <text evidence="4">The sequence shown here is derived from an EMBL/GenBank/DDBJ whole genome shotgun (WGS) entry which is preliminary data.</text>
</comment>
<dbReference type="EMBL" id="PVNK01000138">
    <property type="protein sequence ID" value="PRQ00004.1"/>
    <property type="molecule type" value="Genomic_DNA"/>
</dbReference>
<dbReference type="RefSeq" id="WP_181197747.1">
    <property type="nucleotide sequence ID" value="NZ_PVNK01000138.1"/>
</dbReference>
<evidence type="ECO:0000256" key="2">
    <source>
        <dbReference type="PROSITE-ProRule" id="PRU00335"/>
    </source>
</evidence>
<sequence length="181" mass="19093">MRKALVEAAIDLFAAEGDAPLRAVAGRAGVNHGLVHHYLGGKAGLRAAVLQRLSASLYRSLEVPPGSSLREVGLAALRMTESDPRFVKILARALLDGDLPEQLQTAFPVVARLREAAPGDLEAARAGIAEGLALGLGALVFGPWIRAALELSEAQFEAARDGALERIFARLDAQSPRTEAV</sequence>
<keyword evidence="5" id="KW-1185">Reference proteome</keyword>